<dbReference type="GO" id="GO:0005840">
    <property type="term" value="C:ribosome"/>
    <property type="evidence" value="ECO:0007669"/>
    <property type="project" value="UniProtKB-KW"/>
</dbReference>
<dbReference type="GO" id="GO:0016747">
    <property type="term" value="F:acyltransferase activity, transferring groups other than amino-acyl groups"/>
    <property type="evidence" value="ECO:0007669"/>
    <property type="project" value="InterPro"/>
</dbReference>
<evidence type="ECO:0000313" key="2">
    <source>
        <dbReference type="EMBL" id="SNT06734.1"/>
    </source>
</evidence>
<evidence type="ECO:0000313" key="3">
    <source>
        <dbReference type="Proteomes" id="UP000198393"/>
    </source>
</evidence>
<dbReference type="Proteomes" id="UP000198393">
    <property type="component" value="Unassembled WGS sequence"/>
</dbReference>
<keyword evidence="2" id="KW-0687">Ribonucleoprotein</keyword>
<evidence type="ECO:0000259" key="1">
    <source>
        <dbReference type="PROSITE" id="PS51186"/>
    </source>
</evidence>
<protein>
    <submittedName>
        <fullName evidence="2">Ribosomal protein S18 acetylase RimI</fullName>
    </submittedName>
</protein>
<dbReference type="PROSITE" id="PS51186">
    <property type="entry name" value="GNAT"/>
    <property type="match status" value="1"/>
</dbReference>
<accession>A0A239JPM2</accession>
<reference evidence="2 3" key="1">
    <citation type="submission" date="2017-06" db="EMBL/GenBank/DDBJ databases">
        <authorList>
            <person name="Kim H.J."/>
            <person name="Triplett B.A."/>
        </authorList>
    </citation>
    <scope>NUCLEOTIDE SEQUENCE [LARGE SCALE GENOMIC DNA]</scope>
    <source>
        <strain evidence="2 3">DSM 19307</strain>
    </source>
</reference>
<feature type="domain" description="N-acetyltransferase" evidence="1">
    <location>
        <begin position="4"/>
        <end position="150"/>
    </location>
</feature>
<keyword evidence="3" id="KW-1185">Reference proteome</keyword>
<dbReference type="OrthoDB" id="9789605at2"/>
<dbReference type="CDD" id="cd04301">
    <property type="entry name" value="NAT_SF"/>
    <property type="match status" value="1"/>
</dbReference>
<gene>
    <name evidence="2" type="ORF">SAMN05421640_2241</name>
</gene>
<name>A0A239JPM2_EKHLU</name>
<proteinExistence type="predicted"/>
<organism evidence="2 3">
    <name type="scientific">Ekhidna lutea</name>
    <dbReference type="NCBI Taxonomy" id="447679"/>
    <lineage>
        <taxon>Bacteria</taxon>
        <taxon>Pseudomonadati</taxon>
        <taxon>Bacteroidota</taxon>
        <taxon>Cytophagia</taxon>
        <taxon>Cytophagales</taxon>
        <taxon>Reichenbachiellaceae</taxon>
        <taxon>Ekhidna</taxon>
    </lineage>
</organism>
<dbReference type="AlphaFoldDB" id="A0A239JPM2"/>
<dbReference type="InterPro" id="IPR016181">
    <property type="entry name" value="Acyl_CoA_acyltransferase"/>
</dbReference>
<dbReference type="EMBL" id="FZPD01000003">
    <property type="protein sequence ID" value="SNT06734.1"/>
    <property type="molecule type" value="Genomic_DNA"/>
</dbReference>
<keyword evidence="2" id="KW-0689">Ribosomal protein</keyword>
<dbReference type="SUPFAM" id="SSF55729">
    <property type="entry name" value="Acyl-CoA N-acyltransferases (Nat)"/>
    <property type="match status" value="1"/>
</dbReference>
<sequence length="156" mass="18204">MSSLFFRRAEIVDIPILNKISVQSKKHWGYPDDWIAHWMDDLQLSEDDFKQQRILLIEVDNEISGFCSIVNYKMSSEILHLWLLPRYIGSGYGTKLLEQTIDQLVPENNEIIVEADPNAESFYFRHGFVTIDQKASYPHGRFLPVMKRLARSNKSV</sequence>
<dbReference type="Pfam" id="PF13673">
    <property type="entry name" value="Acetyltransf_10"/>
    <property type="match status" value="1"/>
</dbReference>
<dbReference type="InterPro" id="IPR000182">
    <property type="entry name" value="GNAT_dom"/>
</dbReference>
<dbReference type="Gene3D" id="3.40.630.30">
    <property type="match status" value="1"/>
</dbReference>
<dbReference type="RefSeq" id="WP_089356946.1">
    <property type="nucleotide sequence ID" value="NZ_FZPD01000003.1"/>
</dbReference>